<dbReference type="InterPro" id="IPR050321">
    <property type="entry name" value="Glycosyltr_2/OpgH_subfam"/>
</dbReference>
<evidence type="ECO:0000256" key="6">
    <source>
        <dbReference type="ARBA" id="ARBA00022519"/>
    </source>
</evidence>
<gene>
    <name evidence="14" type="ORF">ThidrDRAFT_2600</name>
</gene>
<evidence type="ECO:0000313" key="15">
    <source>
        <dbReference type="Proteomes" id="UP000004200"/>
    </source>
</evidence>
<dbReference type="InterPro" id="IPR001173">
    <property type="entry name" value="Glyco_trans_2-like"/>
</dbReference>
<keyword evidence="6" id="KW-0997">Cell inner membrane</keyword>
<keyword evidence="5" id="KW-1003">Cell membrane</keyword>
<dbReference type="InterPro" id="IPR029044">
    <property type="entry name" value="Nucleotide-diphossugar_trans"/>
</dbReference>
<dbReference type="SUPFAM" id="SSF53448">
    <property type="entry name" value="Nucleotide-diphospho-sugar transferases"/>
    <property type="match status" value="1"/>
</dbReference>
<organism evidence="14 15">
    <name type="scientific">Thiorhodococcus drewsii AZ1</name>
    <dbReference type="NCBI Taxonomy" id="765913"/>
    <lineage>
        <taxon>Bacteria</taxon>
        <taxon>Pseudomonadati</taxon>
        <taxon>Pseudomonadota</taxon>
        <taxon>Gammaproteobacteria</taxon>
        <taxon>Chromatiales</taxon>
        <taxon>Chromatiaceae</taxon>
        <taxon>Thiorhodococcus</taxon>
    </lineage>
</organism>
<keyword evidence="9 12" id="KW-0812">Transmembrane</keyword>
<comment type="caution">
    <text evidence="14">The sequence shown here is derived from an EMBL/GenBank/DDBJ whole genome shotgun (WGS) entry which is preliminary data.</text>
</comment>
<evidence type="ECO:0000256" key="3">
    <source>
        <dbReference type="ARBA" id="ARBA00009337"/>
    </source>
</evidence>
<dbReference type="GO" id="GO:0005886">
    <property type="term" value="C:plasma membrane"/>
    <property type="evidence" value="ECO:0007669"/>
    <property type="project" value="UniProtKB-SubCell"/>
</dbReference>
<feature type="transmembrane region" description="Helical" evidence="12">
    <location>
        <begin position="555"/>
        <end position="586"/>
    </location>
</feature>
<keyword evidence="7" id="KW-0328">Glycosyltransferase</keyword>
<feature type="domain" description="Glycosyltransferase 2-like" evidence="13">
    <location>
        <begin position="247"/>
        <end position="463"/>
    </location>
</feature>
<feature type="transmembrane region" description="Helical" evidence="12">
    <location>
        <begin position="501"/>
        <end position="525"/>
    </location>
</feature>
<evidence type="ECO:0000256" key="8">
    <source>
        <dbReference type="ARBA" id="ARBA00022679"/>
    </source>
</evidence>
<dbReference type="eggNOG" id="COG2943">
    <property type="taxonomic scope" value="Bacteria"/>
</dbReference>
<name>G2E2T7_9GAMM</name>
<evidence type="ECO:0000256" key="11">
    <source>
        <dbReference type="ARBA" id="ARBA00023136"/>
    </source>
</evidence>
<dbReference type="PANTHER" id="PTHR43867">
    <property type="entry name" value="CELLULOSE SYNTHASE CATALYTIC SUBUNIT A [UDP-FORMING]"/>
    <property type="match status" value="1"/>
</dbReference>
<accession>G2E2T7</accession>
<reference evidence="14 15" key="1">
    <citation type="submission" date="2011-06" db="EMBL/GenBank/DDBJ databases">
        <title>The draft genome of Thiorhodococcus drewsii AZ1.</title>
        <authorList>
            <consortium name="US DOE Joint Genome Institute (JGI-PGF)"/>
            <person name="Lucas S."/>
            <person name="Han J."/>
            <person name="Lapidus A."/>
            <person name="Cheng J.-F."/>
            <person name="Goodwin L."/>
            <person name="Pitluck S."/>
            <person name="Peters L."/>
            <person name="Land M.L."/>
            <person name="Hauser L."/>
            <person name="Vogl K."/>
            <person name="Liu Z."/>
            <person name="Imhoff J."/>
            <person name="Thiel V."/>
            <person name="Frigaard N.-U."/>
            <person name="Bryant D.A."/>
            <person name="Woyke T.J."/>
        </authorList>
    </citation>
    <scope>NUCLEOTIDE SEQUENCE [LARGE SCALE GENOMIC DNA]</scope>
    <source>
        <strain evidence="14 15">AZ1</strain>
    </source>
</reference>
<evidence type="ECO:0000256" key="1">
    <source>
        <dbReference type="ARBA" id="ARBA00004429"/>
    </source>
</evidence>
<evidence type="ECO:0000256" key="12">
    <source>
        <dbReference type="SAM" id="Phobius"/>
    </source>
</evidence>
<evidence type="ECO:0000256" key="9">
    <source>
        <dbReference type="ARBA" id="ARBA00022692"/>
    </source>
</evidence>
<dbReference type="Gene3D" id="3.90.550.10">
    <property type="entry name" value="Spore Coat Polysaccharide Biosynthesis Protein SpsA, Chain A"/>
    <property type="match status" value="1"/>
</dbReference>
<feature type="transmembrane region" description="Helical" evidence="12">
    <location>
        <begin position="65"/>
        <end position="84"/>
    </location>
</feature>
<dbReference type="Pfam" id="PF13632">
    <property type="entry name" value="Glyco_trans_2_3"/>
    <property type="match status" value="1"/>
</dbReference>
<dbReference type="Proteomes" id="UP000004200">
    <property type="component" value="Unassembled WGS sequence"/>
</dbReference>
<comment type="subcellular location">
    <subcellularLocation>
        <location evidence="1">Cell inner membrane</location>
        <topology evidence="1">Multi-pass membrane protein</topology>
    </subcellularLocation>
</comment>
<dbReference type="GO" id="GO:0016758">
    <property type="term" value="F:hexosyltransferase activity"/>
    <property type="evidence" value="ECO:0007669"/>
    <property type="project" value="TreeGrafter"/>
</dbReference>
<dbReference type="NCBIfam" id="NF003958">
    <property type="entry name" value="PRK05454.2-1"/>
    <property type="match status" value="1"/>
</dbReference>
<evidence type="ECO:0000259" key="13">
    <source>
        <dbReference type="Pfam" id="PF13632"/>
    </source>
</evidence>
<dbReference type="NCBIfam" id="NF003962">
    <property type="entry name" value="PRK05454.2-5"/>
    <property type="match status" value="1"/>
</dbReference>
<proteinExistence type="inferred from homology"/>
<dbReference type="RefSeq" id="WP_007041313.1">
    <property type="nucleotide sequence ID" value="NZ_AFWT01000017.1"/>
</dbReference>
<evidence type="ECO:0000313" key="14">
    <source>
        <dbReference type="EMBL" id="EGV30641.1"/>
    </source>
</evidence>
<keyword evidence="8 14" id="KW-0808">Transferase</keyword>
<keyword evidence="15" id="KW-1185">Reference proteome</keyword>
<protein>
    <recommendedName>
        <fullName evidence="4">Glucans biosynthesis glucosyltransferase H</fullName>
    </recommendedName>
</protein>
<comment type="pathway">
    <text evidence="2">Glycan metabolism; osmoregulated periplasmic glucan (OPG) biosynthesis.</text>
</comment>
<comment type="similarity">
    <text evidence="3">Belongs to the glycosyltransferase 2 family. OpgH subfamily.</text>
</comment>
<dbReference type="OrthoDB" id="9775281at2"/>
<dbReference type="EMBL" id="AFWT01000017">
    <property type="protein sequence ID" value="EGV30641.1"/>
    <property type="molecule type" value="Genomic_DNA"/>
</dbReference>
<feature type="transmembrane region" description="Helical" evidence="12">
    <location>
        <begin position="96"/>
        <end position="122"/>
    </location>
</feature>
<dbReference type="STRING" id="765913.ThidrDRAFT_2600"/>
<evidence type="ECO:0000256" key="2">
    <source>
        <dbReference type="ARBA" id="ARBA00005001"/>
    </source>
</evidence>
<dbReference type="PATRIC" id="fig|765913.3.peg.2653"/>
<feature type="transmembrane region" description="Helical" evidence="12">
    <location>
        <begin position="418"/>
        <end position="439"/>
    </location>
</feature>
<sequence>MAWSSLALCRRLYSAPGSIRFDATDLDAAEDTAVLAAPQTPSISSSRSPSPPCGDGEPVLRRRRWLFASAVLATMSLLMLSMARTLSPGGLDVWDWVLLVCFGFTLPWTAIGFWNAVIGLGLMRLYRDPVARVFPLDRGEDAPLDQRVAILSCIRNEDAATVFRNLDRMVAGLVERGVADRFDLHLLSDSTWEECSAAEEQGMRRFRERWGQTLSVDYRRRLDNPGFKAGNIAEFMARRGEDYDLALVLDADSLMDPDVLLRMVRTMQANPRLGILQSLVVGLPSSSAFARVFQFGMRFGMRSYTLGSAWWQGDCGPYWGHNALLRVRPFVEHCRLPIIPGRGPLSGWVLSHDQVEAVLMRRADYQVRVLPEETGSYEENPTTLLEYIRRDLRWCQGNLQYLRLLGTPGLNPWSRTQLVLAILMFVGSPFWVLLMAIAASRAFLDTGTPLFDPAYGVPLLFTILTMVFAPKLASVIDVLADAERRKAFGGASRVLGGALGEALFSTLLAPVLAIAHSVFMSGLVFGKKLVWGPQRRVTHAVPIALAWRRLWPQTLLGFAATLALTLHSGVTMALLSPFFVGALLAVPIAVWSADLRVGSWVTRAGLWAIPEELGPSRFLASLDLDAIRVAAGSRHPVQPVDTVPIQDEEMADGSLEVATATSSAERSA</sequence>
<keyword evidence="10 12" id="KW-1133">Transmembrane helix</keyword>
<evidence type="ECO:0000256" key="5">
    <source>
        <dbReference type="ARBA" id="ARBA00022475"/>
    </source>
</evidence>
<dbReference type="PANTHER" id="PTHR43867:SF5">
    <property type="entry name" value="GLUCANS BIOSYNTHESIS GLUCOSYLTRANSFERASE H"/>
    <property type="match status" value="1"/>
</dbReference>
<keyword evidence="11 12" id="KW-0472">Membrane</keyword>
<feature type="transmembrane region" description="Helical" evidence="12">
    <location>
        <begin position="459"/>
        <end position="480"/>
    </location>
</feature>
<evidence type="ECO:0000256" key="10">
    <source>
        <dbReference type="ARBA" id="ARBA00022989"/>
    </source>
</evidence>
<evidence type="ECO:0000256" key="7">
    <source>
        <dbReference type="ARBA" id="ARBA00022676"/>
    </source>
</evidence>
<evidence type="ECO:0000256" key="4">
    <source>
        <dbReference type="ARBA" id="ARBA00020585"/>
    </source>
</evidence>
<dbReference type="AlphaFoldDB" id="G2E2T7"/>